<sequence length="64" mass="6998">MTGEAQDLGRWDIFSRIVFPTRGPAVSNLVTNSAVLSVAEEIVPFVSGLLAAERRRRGTRGRRG</sequence>
<accession>A0A6P0GM54</accession>
<evidence type="ECO:0000313" key="2">
    <source>
        <dbReference type="Proteomes" id="UP000471126"/>
    </source>
</evidence>
<comment type="caution">
    <text evidence="1">The sequence shown here is derived from an EMBL/GenBank/DDBJ whole genome shotgun (WGS) entry which is preliminary data.</text>
</comment>
<reference evidence="1 2" key="1">
    <citation type="submission" date="2019-12" db="EMBL/GenBank/DDBJ databases">
        <title>WGS of CPCC 203550 I12A-02606.</title>
        <authorList>
            <person name="Jiang Z."/>
        </authorList>
    </citation>
    <scope>NUCLEOTIDE SEQUENCE [LARGE SCALE GENOMIC DNA]</scope>
    <source>
        <strain evidence="1 2">I12A-02606</strain>
    </source>
</reference>
<organism evidence="1 2">
    <name type="scientific">Geodermatophilus normandii</name>
    <dbReference type="NCBI Taxonomy" id="1137989"/>
    <lineage>
        <taxon>Bacteria</taxon>
        <taxon>Bacillati</taxon>
        <taxon>Actinomycetota</taxon>
        <taxon>Actinomycetes</taxon>
        <taxon>Geodermatophilales</taxon>
        <taxon>Geodermatophilaceae</taxon>
        <taxon>Geodermatophilus</taxon>
    </lineage>
</organism>
<name>A0A6P0GM54_9ACTN</name>
<dbReference type="AlphaFoldDB" id="A0A6P0GM54"/>
<dbReference type="EMBL" id="JAAGWE010000034">
    <property type="protein sequence ID" value="NEM08051.1"/>
    <property type="molecule type" value="Genomic_DNA"/>
</dbReference>
<dbReference type="Proteomes" id="UP000471126">
    <property type="component" value="Unassembled WGS sequence"/>
</dbReference>
<protein>
    <submittedName>
        <fullName evidence="1">Uncharacterized protein</fullName>
    </submittedName>
</protein>
<proteinExistence type="predicted"/>
<evidence type="ECO:0000313" key="1">
    <source>
        <dbReference type="EMBL" id="NEM08051.1"/>
    </source>
</evidence>
<dbReference type="RefSeq" id="WP_163478072.1">
    <property type="nucleotide sequence ID" value="NZ_JAAGWE010000034.1"/>
</dbReference>
<gene>
    <name evidence="1" type="ORF">GCU54_18920</name>
</gene>